<keyword evidence="8" id="KW-1133">Transmembrane helix</keyword>
<comment type="catalytic activity">
    <reaction evidence="1">
        <text>ATP + protein L-histidine = ADP + protein N-phospho-L-histidine.</text>
        <dbReference type="EC" id="2.7.13.3"/>
    </reaction>
</comment>
<dbReference type="EC" id="2.7.13.3" evidence="2"/>
<dbReference type="GO" id="GO:0005524">
    <property type="term" value="F:ATP binding"/>
    <property type="evidence" value="ECO:0007669"/>
    <property type="project" value="UniProtKB-KW"/>
</dbReference>
<dbReference type="Pfam" id="PF07495">
    <property type="entry name" value="Y_Y_Y"/>
    <property type="match status" value="1"/>
</dbReference>
<evidence type="ECO:0000313" key="12">
    <source>
        <dbReference type="Proteomes" id="UP000441754"/>
    </source>
</evidence>
<dbReference type="Gene3D" id="3.30.450.20">
    <property type="entry name" value="PAS domain"/>
    <property type="match status" value="1"/>
</dbReference>
<dbReference type="Pfam" id="PF07568">
    <property type="entry name" value="HisKA_2"/>
    <property type="match status" value="1"/>
</dbReference>
<keyword evidence="8" id="KW-0812">Transmembrane</keyword>
<evidence type="ECO:0000256" key="8">
    <source>
        <dbReference type="SAM" id="Phobius"/>
    </source>
</evidence>
<evidence type="ECO:0000256" key="7">
    <source>
        <dbReference type="ARBA" id="ARBA00022840"/>
    </source>
</evidence>
<comment type="caution">
    <text evidence="11">The sequence shown here is derived from an EMBL/GenBank/DDBJ whole genome shotgun (WGS) entry which is preliminary data.</text>
</comment>
<dbReference type="Gene3D" id="3.30.565.10">
    <property type="entry name" value="Histidine kinase-like ATPase, C-terminal domain"/>
    <property type="match status" value="1"/>
</dbReference>
<keyword evidence="12" id="KW-1185">Reference proteome</keyword>
<organism evidence="11 12">
    <name type="scientific">Larkinella terrae</name>
    <dbReference type="NCBI Taxonomy" id="2025311"/>
    <lineage>
        <taxon>Bacteria</taxon>
        <taxon>Pseudomonadati</taxon>
        <taxon>Bacteroidota</taxon>
        <taxon>Cytophagia</taxon>
        <taxon>Cytophagales</taxon>
        <taxon>Spirosomataceae</taxon>
        <taxon>Larkinella</taxon>
    </lineage>
</organism>
<evidence type="ECO:0000259" key="10">
    <source>
        <dbReference type="SMART" id="SM00387"/>
    </source>
</evidence>
<name>A0A7K0EFR7_9BACT</name>
<gene>
    <name evidence="11" type="ORF">GJJ30_03165</name>
</gene>
<keyword evidence="9" id="KW-0732">Signal</keyword>
<feature type="transmembrane region" description="Helical" evidence="8">
    <location>
        <begin position="849"/>
        <end position="866"/>
    </location>
</feature>
<evidence type="ECO:0000256" key="3">
    <source>
        <dbReference type="ARBA" id="ARBA00022553"/>
    </source>
</evidence>
<dbReference type="InterPro" id="IPR015943">
    <property type="entry name" value="WD40/YVTN_repeat-like_dom_sf"/>
</dbReference>
<evidence type="ECO:0000256" key="9">
    <source>
        <dbReference type="SAM" id="SignalP"/>
    </source>
</evidence>
<feature type="signal peptide" evidence="9">
    <location>
        <begin position="1"/>
        <end position="20"/>
    </location>
</feature>
<feature type="domain" description="Histidine kinase/HSP90-like ATPase" evidence="10">
    <location>
        <begin position="1000"/>
        <end position="1097"/>
    </location>
</feature>
<evidence type="ECO:0000313" key="11">
    <source>
        <dbReference type="EMBL" id="MRS60278.1"/>
    </source>
</evidence>
<dbReference type="PANTHER" id="PTHR41523">
    <property type="entry name" value="TWO-COMPONENT SYSTEM SENSOR PROTEIN"/>
    <property type="match status" value="1"/>
</dbReference>
<accession>A0A7K0EFR7</accession>
<feature type="chain" id="PRO_5029740702" description="histidine kinase" evidence="9">
    <location>
        <begin position="21"/>
        <end position="1099"/>
    </location>
</feature>
<dbReference type="InterPro" id="IPR013783">
    <property type="entry name" value="Ig-like_fold"/>
</dbReference>
<dbReference type="Gene3D" id="2.130.10.10">
    <property type="entry name" value="YVTN repeat-like/Quinoprotein amine dehydrogenase"/>
    <property type="match status" value="3"/>
</dbReference>
<dbReference type="InterPro" id="IPR003594">
    <property type="entry name" value="HATPase_dom"/>
</dbReference>
<keyword evidence="6 11" id="KW-0418">Kinase</keyword>
<dbReference type="Proteomes" id="UP000441754">
    <property type="component" value="Unassembled WGS sequence"/>
</dbReference>
<dbReference type="SUPFAM" id="SSF63829">
    <property type="entry name" value="Calcium-dependent phosphotriesterase"/>
    <property type="match status" value="3"/>
</dbReference>
<evidence type="ECO:0000256" key="5">
    <source>
        <dbReference type="ARBA" id="ARBA00022741"/>
    </source>
</evidence>
<keyword evidence="7" id="KW-0067">ATP-binding</keyword>
<dbReference type="SUPFAM" id="SSF55874">
    <property type="entry name" value="ATPase domain of HSP90 chaperone/DNA topoisomerase II/histidine kinase"/>
    <property type="match status" value="1"/>
</dbReference>
<dbReference type="AlphaFoldDB" id="A0A7K0EFR7"/>
<keyword evidence="8" id="KW-0472">Membrane</keyword>
<dbReference type="Pfam" id="PF02518">
    <property type="entry name" value="HATPase_c"/>
    <property type="match status" value="1"/>
</dbReference>
<dbReference type="PANTHER" id="PTHR41523:SF8">
    <property type="entry name" value="ETHYLENE RESPONSE SENSOR PROTEIN"/>
    <property type="match status" value="1"/>
</dbReference>
<protein>
    <recommendedName>
        <fullName evidence="2">histidine kinase</fullName>
        <ecNumber evidence="2">2.7.13.3</ecNumber>
    </recommendedName>
</protein>
<dbReference type="RefSeq" id="WP_154173049.1">
    <property type="nucleotide sequence ID" value="NZ_WJXZ01000001.1"/>
</dbReference>
<dbReference type="EMBL" id="WJXZ01000001">
    <property type="protein sequence ID" value="MRS60278.1"/>
    <property type="molecule type" value="Genomic_DNA"/>
</dbReference>
<dbReference type="InterPro" id="IPR011495">
    <property type="entry name" value="Sig_transdc_His_kin_sub2_dim/P"/>
</dbReference>
<evidence type="ECO:0000256" key="1">
    <source>
        <dbReference type="ARBA" id="ARBA00000085"/>
    </source>
</evidence>
<reference evidence="11 12" key="1">
    <citation type="journal article" date="2018" name="Antonie Van Leeuwenhoek">
        <title>Larkinella terrae sp. nov., isolated from soil on Jeju Island, South Korea.</title>
        <authorList>
            <person name="Ten L.N."/>
            <person name="Jeon J."/>
            <person name="Park S.J."/>
            <person name="Park S."/>
            <person name="Lee S.Y."/>
            <person name="Kim M.K."/>
            <person name="Jung H.Y."/>
        </authorList>
    </citation>
    <scope>NUCLEOTIDE SEQUENCE [LARGE SCALE GENOMIC DNA]</scope>
    <source>
        <strain evidence="11 12">KCTC 52001</strain>
    </source>
</reference>
<evidence type="ECO:0000256" key="2">
    <source>
        <dbReference type="ARBA" id="ARBA00012438"/>
    </source>
</evidence>
<keyword evidence="4" id="KW-0808">Transferase</keyword>
<keyword evidence="5" id="KW-0547">Nucleotide-binding</keyword>
<dbReference type="OrthoDB" id="9797097at2"/>
<evidence type="ECO:0000256" key="4">
    <source>
        <dbReference type="ARBA" id="ARBA00022679"/>
    </source>
</evidence>
<sequence length="1099" mass="122641">MNGYVVFRWLLLLLCLSAFAGQAQSTVLYFDEPPKETLGRNRNQLTINQFFTDRDDFLWFVTGSGLSRYDGHEIVTVRSDPADLNSLSSARVADMIQDERGTFWITTRDGGLNAYNQRTGNVAHFRHLPTNKTSLSSDKLRFLQRDESGYLWIGSDYGMNRFDPKTGRTVRFLPKPGDSGQLQGNPLSPILVESPGVALPGQSRPGYVYVYTTAGFEQFDRTTNRWRCFPTVNKSGLPVINATDGLNVISGLCKDRRGLIWMGVPEQTGLRVFNPKTGQIKWFDKRTADGKPIPFPKVILEDRAGRLWLCCDNDIFRISADRTVVEQCTPVAISNGEQLKEFVTLYEDGQGLIWLERASDKNPLFFDPRQERHPNIPLPEFTNSAGGVPARPVTESLMPDSEGFLWISTDLGLIRYKPGHGRPGQSRAGPSRPGLNEMKVVLKQPFTYFTSPLPDATGASDDPYLLVGAEAGLFVYNKKTERLTPVRLDKAGSKKILNAIASVIDRDGDLWISTWGQGLFRIPKGGLSVETGLVSTYEQWKNDPTNANSLLSNTLQKIAVDAQNTVWVCGAAHGLSRINKRTRQVQRFVLRQGDPYGLASNYTFAPLIDKQGDVWITSGYAAPLQKLSVKTGRFKKYGAANGFTDDYFAHATLDRTGKIWFNQNQVVSCIDPLTERVTTFPQFVGNSVYSTPITALATTGEIYFGCQNNLRRFGPTDAIHTIPKASSPLRLVSVSCFDTDGTQTMRPMPPDRWRAKELALSHQENTLELKFALLDYRNTSSRAYAYSLTGPNDEPQWVSIGPKNTVDFAQMKPGTYRFHLKARNSDGVWSELATPLRIGISPAWWQSPWAYGVYALFLLIGFWYLMKARLREQARELALQEAVVIKQQRDEIAQKNAQNELLLKEIHHRVKNNLAVVSGLLSLQSAKVTDPNVKEAMQTSQNQVQSMGIIHQKLYQGNQLGAIEMRDYFNNLSESILHSFDAAGRITIDCSMPELVLDIDTAISVGLLTNELLTNSLKYAFVGKDNGTIRISLTRMDNDSLLLQVADNGIGKQSAEAVKETGFGTQLVDLLTIQLDGILTYENQDGTLVKLHFKRSAAV</sequence>
<dbReference type="SMART" id="SM00387">
    <property type="entry name" value="HATPase_c"/>
    <property type="match status" value="1"/>
</dbReference>
<proteinExistence type="predicted"/>
<evidence type="ECO:0000256" key="6">
    <source>
        <dbReference type="ARBA" id="ARBA00022777"/>
    </source>
</evidence>
<keyword evidence="3" id="KW-0597">Phosphoprotein</keyword>
<dbReference type="InterPro" id="IPR036890">
    <property type="entry name" value="HATPase_C_sf"/>
</dbReference>
<dbReference type="Gene3D" id="2.60.40.10">
    <property type="entry name" value="Immunoglobulins"/>
    <property type="match status" value="1"/>
</dbReference>
<dbReference type="InterPro" id="IPR011123">
    <property type="entry name" value="Y_Y_Y"/>
</dbReference>
<dbReference type="GO" id="GO:0004673">
    <property type="term" value="F:protein histidine kinase activity"/>
    <property type="evidence" value="ECO:0007669"/>
    <property type="project" value="UniProtKB-EC"/>
</dbReference>